<protein>
    <recommendedName>
        <fullName evidence="12">C-type lectin domain-containing protein</fullName>
    </recommendedName>
</protein>
<dbReference type="Pfam" id="PF00059">
    <property type="entry name" value="Lectin_C"/>
    <property type="match status" value="1"/>
</dbReference>
<comment type="caution">
    <text evidence="5">Lacks conserved residue(s) required for the propagation of feature annotation.</text>
</comment>
<evidence type="ECO:0000313" key="11">
    <source>
        <dbReference type="Proteomes" id="UP000318571"/>
    </source>
</evidence>
<dbReference type="SMART" id="SM00032">
    <property type="entry name" value="CCP"/>
    <property type="match status" value="4"/>
</dbReference>
<evidence type="ECO:0000256" key="4">
    <source>
        <dbReference type="PROSITE-ProRule" id="PRU00302"/>
    </source>
</evidence>
<feature type="disulfide bond" evidence="5">
    <location>
        <begin position="1561"/>
        <end position="1587"/>
    </location>
</feature>
<dbReference type="PROSITE" id="PS51212">
    <property type="entry name" value="WSC"/>
    <property type="match status" value="1"/>
</dbReference>
<evidence type="ECO:0000259" key="8">
    <source>
        <dbReference type="PROSITE" id="PS51092"/>
    </source>
</evidence>
<reference evidence="10 11" key="1">
    <citation type="journal article" date="2018" name="Nat. Ecol. Evol.">
        <title>Genomic signatures of mitonuclear coevolution across populations of Tigriopus californicus.</title>
        <authorList>
            <person name="Barreto F.S."/>
            <person name="Watson E.T."/>
            <person name="Lima T.G."/>
            <person name="Willett C.S."/>
            <person name="Edmands S."/>
            <person name="Li W."/>
            <person name="Burton R.S."/>
        </authorList>
    </citation>
    <scope>NUCLEOTIDE SEQUENCE [LARGE SCALE GENOMIC DNA]</scope>
    <source>
        <strain evidence="10 11">San Diego</strain>
    </source>
</reference>
<evidence type="ECO:0000259" key="9">
    <source>
        <dbReference type="PROSITE" id="PS51212"/>
    </source>
</evidence>
<keyword evidence="2" id="KW-0677">Repeat</keyword>
<dbReference type="InterPro" id="IPR050801">
    <property type="entry name" value="Ca-Dep_Lectins_ImmuneDev"/>
</dbReference>
<accession>A0A553PM54</accession>
<dbReference type="Pfam" id="PF01822">
    <property type="entry name" value="WSC"/>
    <property type="match status" value="1"/>
</dbReference>
<evidence type="ECO:0008006" key="12">
    <source>
        <dbReference type="Google" id="ProtNLM"/>
    </source>
</evidence>
<dbReference type="PANTHER" id="PTHR22801">
    <property type="entry name" value="LITHOSTATHINE"/>
    <property type="match status" value="1"/>
</dbReference>
<keyword evidence="3 5" id="KW-1015">Disulfide bond</keyword>
<evidence type="ECO:0000256" key="2">
    <source>
        <dbReference type="ARBA" id="ARBA00022737"/>
    </source>
</evidence>
<dbReference type="SUPFAM" id="SSF56436">
    <property type="entry name" value="C-type lectin-like"/>
    <property type="match status" value="8"/>
</dbReference>
<feature type="domain" description="Fibronectin type-II" evidence="8">
    <location>
        <begin position="1556"/>
        <end position="1607"/>
    </location>
</feature>
<keyword evidence="11" id="KW-1185">Reference proteome</keyword>
<dbReference type="Pfam" id="PF00040">
    <property type="entry name" value="fn2"/>
    <property type="match status" value="2"/>
</dbReference>
<dbReference type="PROSITE" id="PS51092">
    <property type="entry name" value="FN2_2"/>
    <property type="match status" value="2"/>
</dbReference>
<evidence type="ECO:0000313" key="10">
    <source>
        <dbReference type="EMBL" id="TRY78752.1"/>
    </source>
</evidence>
<keyword evidence="1" id="KW-0732">Signal</keyword>
<feature type="domain" description="Sushi" evidence="7">
    <location>
        <begin position="3165"/>
        <end position="3225"/>
    </location>
</feature>
<feature type="domain" description="C-type lectin" evidence="6">
    <location>
        <begin position="2520"/>
        <end position="2646"/>
    </location>
</feature>
<dbReference type="Gene3D" id="2.10.10.10">
    <property type="entry name" value="Fibronectin, type II, collagen-binding"/>
    <property type="match status" value="3"/>
</dbReference>
<dbReference type="Gene3D" id="3.10.100.10">
    <property type="entry name" value="Mannose-Binding Protein A, subunit A"/>
    <property type="match status" value="6"/>
</dbReference>
<sequence>MVSARSRVLPRLKRTSIGFQHIRDEISNTLSDATVKILEQDYSRLEDPAILLETSESIGIWSKEYITIPPMDKPNQRLILEATFDTNNGKIGFDDVHIRTRERCSPRWHKHDRQQFNFLTIPNLWPTLDEVESSGIDKNILAARFGFLQFSNISLELCSRHCFLGSGCDVFQFVPADDLNVTQCVLAPHLRLKSHHWFQYTEKAPVEAPRTALYVLECSVAMENLLLPNHPSDNPEILQSSCQSQGVLIHEQNHLNPIYVHGANIIDPWFAFCSQPNDYLSLEFPISETQLPLGMNLAYLTTFKPIGLLRLWYRASQFETTTFDFVDPRSTETISLELIVGTADPNSIEAQESDSVLGTFDLFPDMSLLLNKAVKVNVSMSASDTGLVTFMDLLIDMPIRLGCFEPMGNGSNQGVGFIPTSCLVTCFGNGKQRYAGMTAGSECVCLDEPPSSNQVPMEKCETRCEEDNLQFCGGSGGEILVFVAACPEDQVRFEDVCLELLDNPQGVNDNSYKCSNLGMSLWYPSSFEEFQFVSKNYQGIDEGYVHVGIRAMDREFGILQSDYSISMGIPFVTHDASGELRFSPPSDQQQPLMTLTRCIVLNLTTGDIDLLEPCPNAIALCKQKLGINPSNKHKLFEKNDYLSLLTVGNRAKILDLDVVKSYSPMKDTSTMFHKDSVNSVHFAHELLPIMPDSFLEVALPRKSSIIGLVLQTHKEQFFEEFGLQYQRLSFNSPDSWTTVEWGIEPMIIFTLSCLAMVCVPPMAEAQLALGLGIAGLATLAIVKEGLIISGINTAINRRHHDSYYEYDPYSHHGPSHHDSHHHHRRSVDCPPQNEVDLTPFFNAIAENDSTDCAKKMVCMVTAKPAESRTIDERRVANLFDGLAFERDSSAANFQLAAMLGNLKQEKLCEEQYARCPVGYATLAQILKFRFWDLRSDSIMLPSIGDVITVKLSLPDPIFTNRIRFKDIKSDTKFQLKVSLLGTSSVALQTRHPTLTEVEIEKVHWDWQKPSQKYASEGRLEPKDSLSYDFCPGGSVRFKLLTYQFVSQGFFLVLREDNEDKIDMRFRKHSDKWFNVLVNSYGYCEDQDKETKGYEGSWKEEVVEDAVWDVVVQCQNNSLALFMNGQKFGEQYEIYRAARSPHMEKLSASSVTGIIYVARTQMRRKHGLLNDLRLAKHEELTFEDSFTGLGQTFAKAESQMFHHLDGLSVHNYYRSDNSQDMGMTAIELEFDCHNSVLGQDICLPIQGHSLSSNGDTSFMGGDDESIYRGDCGPEFSHIGTICAVVPNPGHWIKAELAGAKDAICVGDKEVFVPFSHEENIMFQNYMMEQFGTANHSTIFIGIKASFSGWVDLFDQPVSLSAQFWAQGHPSNSSEECVVADSSLGYRWRLSSCFNAYILCMKRRPRCPPGYAWRPSFEDSCFKITEDDSFVRYGKNLSSHGSYFNHEEMCLKDGTRLAMPLEMTVLKSLTSWAYLQLNASYDLTTGIRSLPDPGLYVGSFRSGPNDPYEGAIDFSGFTNACTKIDSNQNLVAAPCESVSSTTPSFSRAICQYTSCFTQTDKVCMFPFKFQGRTYDSCITLGSLDGTPWCPTKLDSNGSYIDSFKGSCLDSCPVNNCPLGYYRLYPDVTCYRISPTNTHALVENFDDAQANCGQEGGRLWEPKNLEALETLLELNTILHNPLFPGTNAEHYFAIGVKLSLIDEVITPVYWDGTPMPENIREHLMVWQDGPPTLNEVGKCVAIFNRAMRPVHCLDGLFSPQLEDPLANTSRLSYICEARPTETMYESPPQVCHFPFKHNGKTYQSCAQPVSGIDSEGSPWCAVQVDSEMVMVDGEFGLCQDEREIIFHGEPGVTGLGCSLPFLMDNVLYDTCTRLTPDGLMQDFWCPSSQQASKYVPFDDTAYGLCQDYVIPEPNGCSDHFDLIDQECVRYFGHPLGFQEAQDKCQSFGGDLWAIVNDEESNKFKTYVENKMNEYTHYELPEALWIGASHDNVSWSWLAHQQAFDDFTKWKSSIKNFGCPSNQCPADMALTVWPHEEFVWKAVDDVQLLPFVCKSFCPIGYTFFSSVQKCLKVGPNPNNATDSKRTLGSASYECGRENGRLALIENCALLEALSAEIISKYYPLNETFLIGAFKSFENSMATRSTKRNERVMDSRGFEVYDPENRLKFDESTGLCKVKSLNLGGIHRQKDYVFGFTSSTPYSTDHFEITSNPQDMMEHYYICQKDELWECPEGYVMMLQLCYKAFSDIQLDAMDSEIRCRDDGGSLMRPTHLLEQHLMNELIQSHGNESFWLGYNYENDARANPLNLFDNPITGFEECVQVAANGGTFQYDLKPCTEVASFLCQKDQELKTELRQFVPKPVVMMPLNTMFGTRDISTNKIQVTNLNVRIDERWVPSRLMGSAFLSNPNRDPGSYLALDLSDIGIDQDFTLVFWIKFFSNNNDNAHIIFRDISDPASIPNNILDGQIFLGANPQGRPSDFLTAQISCFQIYNHGLNEVQFNYVSKNCQPVEDQTQDRCPTDFIYYDGMCYFISLDQMSFTNAEIQCASPSDERGAFKSQLMWTEKKQHFEFVGRILRQSVGTTDFWVGLDNRKEGNAWETSHGDRNISESHPIWSTSSTFSPDKQCAKIPGPNGGFIEPTSCQNGLSYVCQTIPLDQDPDNPCPMGFISYKRLCLKPVEDEQTYEKARDTCAQSGSTVYAPEDVVGLKFMIAYALENMPRDLWLGVHANRNYSTYDNDSDFSTPLRIVISQDKSFADNSLYVDGEDYDFAFDGRTHWKGPCLFLKASVGYVTRDTKCRQEAAFFCKWQGLECPPGYWTLGHISDGTRCYSIMNEEKNLAQDLCDDPKDELRALTLPKPDLVQRLLSNMRGKTMWINLSYTNETRTWLDNENRTVTELANEEGGSLKLQTPADELQGCAKMFDNGIISLQYNLECRNDEASPICEYKSCRSKLGKQCQFPFKYRNISDDFTEVEVEFTRCATIDLHKPWCATELNADGSIAAWDYCLPDCPHDEITVACLDEPRFPAFAPEGDYHRNYTTDYFPGSHDKLLEVTYKCPEGYVFETPELILDGQESMELTLTCATFASWKPGLIPKCIPINCTDDPPKMLNGDRGYYNWNPAIGNRTFMHEVHYSCNLTGWGYPSTGEQNQVSVCQANKAWSVTEIEDCEKLPCQNPPPSPPAGGWKWFELDQTRYRCPDGMEFKSGVFPFLVSTCTSAGFWSPEAIEECVPRKCPDSPPSHAWNILRDWPKQDTTLGTQVTYQCPHKRTTWDEELQEQVSTCIFDKDTDSLHWFPHTIFDCT</sequence>
<dbReference type="STRING" id="6832.A0A553PM54"/>
<dbReference type="InterPro" id="IPR036943">
    <property type="entry name" value="FN_type2_sf"/>
</dbReference>
<dbReference type="PROSITE" id="PS50041">
    <property type="entry name" value="C_TYPE_LECTIN_2"/>
    <property type="match status" value="3"/>
</dbReference>
<feature type="domain" description="C-type lectin" evidence="6">
    <location>
        <begin position="1920"/>
        <end position="2050"/>
    </location>
</feature>
<dbReference type="Gene3D" id="2.10.70.10">
    <property type="entry name" value="Complement Module, domain 1"/>
    <property type="match status" value="1"/>
</dbReference>
<feature type="non-terminal residue" evidence="10">
    <location>
        <position position="3296"/>
    </location>
</feature>
<organism evidence="10 11">
    <name type="scientific">Tigriopus californicus</name>
    <name type="common">Marine copepod</name>
    <dbReference type="NCBI Taxonomy" id="6832"/>
    <lineage>
        <taxon>Eukaryota</taxon>
        <taxon>Metazoa</taxon>
        <taxon>Ecdysozoa</taxon>
        <taxon>Arthropoda</taxon>
        <taxon>Crustacea</taxon>
        <taxon>Multicrustacea</taxon>
        <taxon>Hexanauplia</taxon>
        <taxon>Copepoda</taxon>
        <taxon>Harpacticoida</taxon>
        <taxon>Harpacticidae</taxon>
        <taxon>Tigriopus</taxon>
    </lineage>
</organism>
<dbReference type="InterPro" id="IPR016186">
    <property type="entry name" value="C-type_lectin-like/link_sf"/>
</dbReference>
<dbReference type="SUPFAM" id="SSF57440">
    <property type="entry name" value="Kringle-like"/>
    <property type="match status" value="2"/>
</dbReference>
<feature type="domain" description="WSC" evidence="9">
    <location>
        <begin position="397"/>
        <end position="484"/>
    </location>
</feature>
<dbReference type="SMART" id="SM00034">
    <property type="entry name" value="CLECT"/>
    <property type="match status" value="9"/>
</dbReference>
<feature type="domain" description="C-type lectin" evidence="6">
    <location>
        <begin position="2237"/>
        <end position="2340"/>
    </location>
</feature>
<dbReference type="InterPro" id="IPR001304">
    <property type="entry name" value="C-type_lectin-like"/>
</dbReference>
<dbReference type="EMBL" id="VCGU01000003">
    <property type="protein sequence ID" value="TRY78752.1"/>
    <property type="molecule type" value="Genomic_DNA"/>
</dbReference>
<keyword evidence="4" id="KW-0768">Sushi</keyword>
<dbReference type="SMART" id="SM00059">
    <property type="entry name" value="FN2"/>
    <property type="match status" value="3"/>
</dbReference>
<dbReference type="InterPro" id="IPR000562">
    <property type="entry name" value="FN_type2_dom"/>
</dbReference>
<evidence type="ECO:0000259" key="7">
    <source>
        <dbReference type="PROSITE" id="PS50923"/>
    </source>
</evidence>
<dbReference type="InterPro" id="IPR013806">
    <property type="entry name" value="Kringle-like"/>
</dbReference>
<gene>
    <name evidence="10" type="ORF">TCAL_06219</name>
</gene>
<dbReference type="PANTHER" id="PTHR22801:SF63">
    <property type="entry name" value="C-TYPE LECTIN DOMAIN-CONTAINING PROTEIN"/>
    <property type="match status" value="1"/>
</dbReference>
<dbReference type="InterPro" id="IPR002889">
    <property type="entry name" value="WSC_carb-bd"/>
</dbReference>
<evidence type="ECO:0000259" key="6">
    <source>
        <dbReference type="PROSITE" id="PS50041"/>
    </source>
</evidence>
<evidence type="ECO:0000256" key="5">
    <source>
        <dbReference type="PROSITE-ProRule" id="PRU00479"/>
    </source>
</evidence>
<feature type="domain" description="Sushi" evidence="7">
    <location>
        <begin position="3011"/>
        <end position="3092"/>
    </location>
</feature>
<name>A0A553PM54_TIGCA</name>
<comment type="caution">
    <text evidence="10">The sequence shown here is derived from an EMBL/GenBank/DDBJ whole genome shotgun (WGS) entry which is preliminary data.</text>
</comment>
<dbReference type="Proteomes" id="UP000318571">
    <property type="component" value="Chromosome 11"/>
</dbReference>
<feature type="domain" description="Fibronectin type-II" evidence="8">
    <location>
        <begin position="1783"/>
        <end position="1837"/>
    </location>
</feature>
<proteinExistence type="predicted"/>
<evidence type="ECO:0000256" key="1">
    <source>
        <dbReference type="ARBA" id="ARBA00022729"/>
    </source>
</evidence>
<evidence type="ECO:0000256" key="3">
    <source>
        <dbReference type="ARBA" id="ARBA00023157"/>
    </source>
</evidence>
<dbReference type="PROSITE" id="PS50923">
    <property type="entry name" value="SUSHI"/>
    <property type="match status" value="2"/>
</dbReference>
<dbReference type="InterPro" id="IPR016187">
    <property type="entry name" value="CTDL_fold"/>
</dbReference>
<dbReference type="InterPro" id="IPR000436">
    <property type="entry name" value="Sushi_SCR_CCP_dom"/>
</dbReference>
<dbReference type="CDD" id="cd00037">
    <property type="entry name" value="CLECT"/>
    <property type="match status" value="5"/>
</dbReference>